<evidence type="ECO:0000256" key="1">
    <source>
        <dbReference type="SAM" id="MobiDB-lite"/>
    </source>
</evidence>
<reference evidence="2 3" key="1">
    <citation type="journal article" date="2019" name="Environ. Microbiol.">
        <title>At the nexus of three kingdoms: the genome of the mycorrhizal fungus Gigaspora margarita provides insights into plant, endobacterial and fungal interactions.</title>
        <authorList>
            <person name="Venice F."/>
            <person name="Ghignone S."/>
            <person name="Salvioli di Fossalunga A."/>
            <person name="Amselem J."/>
            <person name="Novero M."/>
            <person name="Xianan X."/>
            <person name="Sedzielewska Toro K."/>
            <person name="Morin E."/>
            <person name="Lipzen A."/>
            <person name="Grigoriev I.V."/>
            <person name="Henrissat B."/>
            <person name="Martin F.M."/>
            <person name="Bonfante P."/>
        </authorList>
    </citation>
    <scope>NUCLEOTIDE SEQUENCE [LARGE SCALE GENOMIC DNA]</scope>
    <source>
        <strain evidence="2 3">BEG34</strain>
    </source>
</reference>
<comment type="caution">
    <text evidence="2">The sequence shown here is derived from an EMBL/GenBank/DDBJ whole genome shotgun (WGS) entry which is preliminary data.</text>
</comment>
<dbReference type="AlphaFoldDB" id="A0A8H3XEP4"/>
<evidence type="ECO:0000313" key="2">
    <source>
        <dbReference type="EMBL" id="KAF0457181.1"/>
    </source>
</evidence>
<organism evidence="2 3">
    <name type="scientific">Gigaspora margarita</name>
    <dbReference type="NCBI Taxonomy" id="4874"/>
    <lineage>
        <taxon>Eukaryota</taxon>
        <taxon>Fungi</taxon>
        <taxon>Fungi incertae sedis</taxon>
        <taxon>Mucoromycota</taxon>
        <taxon>Glomeromycotina</taxon>
        <taxon>Glomeromycetes</taxon>
        <taxon>Diversisporales</taxon>
        <taxon>Gigasporaceae</taxon>
        <taxon>Gigaspora</taxon>
    </lineage>
</organism>
<name>A0A8H3XEP4_GIGMA</name>
<protein>
    <submittedName>
        <fullName evidence="2">Uncharacterized protein</fullName>
    </submittedName>
</protein>
<sequence length="78" mass="8812">MAENERECSQLHEYLFTMNKGLEEKDSVQSKGGPESSSKKVTSSESKKQYQHEQQLSNKRRHICGRSVAVAANHCLDS</sequence>
<feature type="region of interest" description="Disordered" evidence="1">
    <location>
        <begin position="20"/>
        <end position="61"/>
    </location>
</feature>
<dbReference type="Proteomes" id="UP000439903">
    <property type="component" value="Unassembled WGS sequence"/>
</dbReference>
<evidence type="ECO:0000313" key="3">
    <source>
        <dbReference type="Proteomes" id="UP000439903"/>
    </source>
</evidence>
<gene>
    <name evidence="2" type="ORF">F8M41_001237</name>
</gene>
<proteinExistence type="predicted"/>
<keyword evidence="3" id="KW-1185">Reference proteome</keyword>
<dbReference type="EMBL" id="WTPW01001099">
    <property type="protein sequence ID" value="KAF0457181.1"/>
    <property type="molecule type" value="Genomic_DNA"/>
</dbReference>
<accession>A0A8H3XEP4</accession>